<dbReference type="Proteomes" id="UP001259492">
    <property type="component" value="Unassembled WGS sequence"/>
</dbReference>
<keyword evidence="1" id="KW-0472">Membrane</keyword>
<dbReference type="InterPro" id="IPR045749">
    <property type="entry name" value="DUF6090"/>
</dbReference>
<evidence type="ECO:0000256" key="1">
    <source>
        <dbReference type="SAM" id="Phobius"/>
    </source>
</evidence>
<keyword evidence="1" id="KW-1133">Transmembrane helix</keyword>
<organism evidence="2 3">
    <name type="scientific">Microcosmobacter mediterraneus</name>
    <dbReference type="NCBI Taxonomy" id="3075607"/>
    <lineage>
        <taxon>Bacteria</taxon>
        <taxon>Pseudomonadati</taxon>
        <taxon>Bacteroidota</taxon>
        <taxon>Flavobacteriia</taxon>
        <taxon>Flavobacteriales</taxon>
        <taxon>Flavobacteriaceae</taxon>
        <taxon>Microcosmobacter</taxon>
    </lineage>
</organism>
<gene>
    <name evidence="2" type="ORF">RM697_12860</name>
</gene>
<evidence type="ECO:0000313" key="2">
    <source>
        <dbReference type="EMBL" id="MDT0559547.1"/>
    </source>
</evidence>
<sequence length="251" mass="29416">MIKFFRKIRQNLLMENKTGKYFKYAIGEIVLVVIGILIALQINNWNQNRLKKIQVNTYLKSITTDLKSDISLYQLSIDTYEKHIENISQVLSNSEYKQLKVDSIYTLITRTWGTNLIKTQTYEKIKSTGLQDILGTVEIDNAVNDYYGESTTHFDYYVNWNAEMTNRDDLFWNYADNFESGILERVNSTSIPYQQDSIKRKEELVQLIESTLGRNYLKNALSRDVYGIRIIENFKSKADNLVELIEKQIDK</sequence>
<proteinExistence type="predicted"/>
<reference evidence="2 3" key="1">
    <citation type="submission" date="2023-09" db="EMBL/GenBank/DDBJ databases">
        <authorList>
            <person name="Rey-Velasco X."/>
        </authorList>
    </citation>
    <scope>NUCLEOTIDE SEQUENCE [LARGE SCALE GENOMIC DNA]</scope>
    <source>
        <strain evidence="2 3">W332</strain>
    </source>
</reference>
<accession>A0ABU2YNY5</accession>
<keyword evidence="1" id="KW-0812">Transmembrane</keyword>
<feature type="transmembrane region" description="Helical" evidence="1">
    <location>
        <begin position="21"/>
        <end position="42"/>
    </location>
</feature>
<dbReference type="RefSeq" id="WP_311428309.1">
    <property type="nucleotide sequence ID" value="NZ_JAVRIA010000009.1"/>
</dbReference>
<dbReference type="EMBL" id="JAVRIA010000009">
    <property type="protein sequence ID" value="MDT0559547.1"/>
    <property type="molecule type" value="Genomic_DNA"/>
</dbReference>
<name>A0ABU2YNY5_9FLAO</name>
<keyword evidence="3" id="KW-1185">Reference proteome</keyword>
<evidence type="ECO:0000313" key="3">
    <source>
        <dbReference type="Proteomes" id="UP001259492"/>
    </source>
</evidence>
<comment type="caution">
    <text evidence="2">The sequence shown here is derived from an EMBL/GenBank/DDBJ whole genome shotgun (WGS) entry which is preliminary data.</text>
</comment>
<dbReference type="Pfam" id="PF19578">
    <property type="entry name" value="DUF6090"/>
    <property type="match status" value="1"/>
</dbReference>
<protein>
    <submittedName>
        <fullName evidence="2">DUF6090 family protein</fullName>
    </submittedName>
</protein>